<organism evidence="1 2">
    <name type="scientific">Ceratopteris richardii</name>
    <name type="common">Triangle waterfern</name>
    <dbReference type="NCBI Taxonomy" id="49495"/>
    <lineage>
        <taxon>Eukaryota</taxon>
        <taxon>Viridiplantae</taxon>
        <taxon>Streptophyta</taxon>
        <taxon>Embryophyta</taxon>
        <taxon>Tracheophyta</taxon>
        <taxon>Polypodiopsida</taxon>
        <taxon>Polypodiidae</taxon>
        <taxon>Polypodiales</taxon>
        <taxon>Pteridineae</taxon>
        <taxon>Pteridaceae</taxon>
        <taxon>Parkerioideae</taxon>
        <taxon>Ceratopteris</taxon>
    </lineage>
</organism>
<evidence type="ECO:0000313" key="2">
    <source>
        <dbReference type="Proteomes" id="UP000825935"/>
    </source>
</evidence>
<keyword evidence="2" id="KW-1185">Reference proteome</keyword>
<proteinExistence type="predicted"/>
<reference evidence="1" key="1">
    <citation type="submission" date="2021-08" db="EMBL/GenBank/DDBJ databases">
        <title>WGS assembly of Ceratopteris richardii.</title>
        <authorList>
            <person name="Marchant D.B."/>
            <person name="Chen G."/>
            <person name="Jenkins J."/>
            <person name="Shu S."/>
            <person name="Leebens-Mack J."/>
            <person name="Grimwood J."/>
            <person name="Schmutz J."/>
            <person name="Soltis P."/>
            <person name="Soltis D."/>
            <person name="Chen Z.-H."/>
        </authorList>
    </citation>
    <scope>NUCLEOTIDE SEQUENCE</scope>
    <source>
        <strain evidence="1">Whitten #5841</strain>
        <tissue evidence="1">Leaf</tissue>
    </source>
</reference>
<protein>
    <submittedName>
        <fullName evidence="1">Uncharacterized protein</fullName>
    </submittedName>
</protein>
<sequence length="84" mass="9806">MPLSFTQGIADFPHLSGRSTQGYMLYNNPHPSTAHSLQTKETPRVWNPPTSYCFLSWKGEYISRTTFKERSRCSKQEHYHPNML</sequence>
<accession>A0A8T2UF72</accession>
<gene>
    <name evidence="1" type="ORF">KP509_07G062900</name>
</gene>
<dbReference type="EMBL" id="CM035412">
    <property type="protein sequence ID" value="KAH7433298.1"/>
    <property type="molecule type" value="Genomic_DNA"/>
</dbReference>
<dbReference type="AlphaFoldDB" id="A0A8T2UF72"/>
<comment type="caution">
    <text evidence="1">The sequence shown here is derived from an EMBL/GenBank/DDBJ whole genome shotgun (WGS) entry which is preliminary data.</text>
</comment>
<evidence type="ECO:0000313" key="1">
    <source>
        <dbReference type="EMBL" id="KAH7433298.1"/>
    </source>
</evidence>
<name>A0A8T2UF72_CERRI</name>
<dbReference type="Proteomes" id="UP000825935">
    <property type="component" value="Chromosome 7"/>
</dbReference>